<dbReference type="GO" id="GO:0006355">
    <property type="term" value="P:regulation of DNA-templated transcription"/>
    <property type="evidence" value="ECO:0007669"/>
    <property type="project" value="InterPro"/>
</dbReference>
<keyword evidence="2" id="KW-0217">Developmental protein</keyword>
<evidence type="ECO:0000256" key="1">
    <source>
        <dbReference type="ARBA" id="ARBA00004123"/>
    </source>
</evidence>
<comment type="caution">
    <text evidence="11">The sequence shown here is derived from an EMBL/GenBank/DDBJ whole genome shotgun (WGS) entry which is preliminary data.</text>
</comment>
<dbReference type="PROSITE" id="PS51054">
    <property type="entry name" value="ORANGE"/>
    <property type="match status" value="1"/>
</dbReference>
<evidence type="ECO:0000256" key="8">
    <source>
        <dbReference type="ARBA" id="ARBA00023791"/>
    </source>
</evidence>
<evidence type="ECO:0000256" key="5">
    <source>
        <dbReference type="ARBA" id="ARBA00023125"/>
    </source>
</evidence>
<proteinExistence type="predicted"/>
<comment type="subcellular location">
    <subcellularLocation>
        <location evidence="1">Nucleus</location>
    </subcellularLocation>
</comment>
<dbReference type="SMART" id="SM00353">
    <property type="entry name" value="HLH"/>
    <property type="match status" value="1"/>
</dbReference>
<keyword evidence="5" id="KW-0238">DNA-binding</keyword>
<evidence type="ECO:0000256" key="4">
    <source>
        <dbReference type="ARBA" id="ARBA00023015"/>
    </source>
</evidence>
<evidence type="ECO:0000313" key="11">
    <source>
        <dbReference type="EMBL" id="NWZ60114.1"/>
    </source>
</evidence>
<dbReference type="InterPro" id="IPR011598">
    <property type="entry name" value="bHLH_dom"/>
</dbReference>
<dbReference type="PANTHER" id="PTHR10985">
    <property type="entry name" value="BASIC HELIX-LOOP-HELIX TRANSCRIPTION FACTOR, HES-RELATED"/>
    <property type="match status" value="1"/>
</dbReference>
<dbReference type="GO" id="GO:0005634">
    <property type="term" value="C:nucleus"/>
    <property type="evidence" value="ECO:0007669"/>
    <property type="project" value="UniProtKB-SubCell"/>
</dbReference>
<dbReference type="Gene3D" id="4.10.280.10">
    <property type="entry name" value="Helix-loop-helix DNA-binding domain"/>
    <property type="match status" value="1"/>
</dbReference>
<dbReference type="FunFam" id="4.10.280.10:FF:000063">
    <property type="entry name" value="transcription factor HES-7 isoform X1"/>
    <property type="match status" value="1"/>
</dbReference>
<feature type="domain" description="Orange" evidence="10">
    <location>
        <begin position="82"/>
        <end position="105"/>
    </location>
</feature>
<protein>
    <submittedName>
        <fullName evidence="11">HE71A factor</fullName>
    </submittedName>
</protein>
<keyword evidence="4" id="KW-0805">Transcription regulation</keyword>
<evidence type="ECO:0000256" key="2">
    <source>
        <dbReference type="ARBA" id="ARBA00022473"/>
    </source>
</evidence>
<feature type="non-terminal residue" evidence="11">
    <location>
        <position position="1"/>
    </location>
</feature>
<keyword evidence="7" id="KW-0539">Nucleus</keyword>
<dbReference type="InterPro" id="IPR003650">
    <property type="entry name" value="Orange_dom"/>
</dbReference>
<feature type="non-terminal residue" evidence="11">
    <location>
        <position position="169"/>
    </location>
</feature>
<keyword evidence="12" id="KW-1185">Reference proteome</keyword>
<name>A0A7K7NXU2_HALAL</name>
<evidence type="ECO:0000256" key="6">
    <source>
        <dbReference type="ARBA" id="ARBA00023163"/>
    </source>
</evidence>
<sequence length="169" mass="18572">WGSLSLCLPGQLLKPLMEKRRRDRMNRSLDRLRLLLLAATRDERLRNPKVEKAEILQKTVQFLRAQPLSEPSGTEELFLRRYRSGYRECLARAARFLQAIPTEPPCSGPGPTAVCSPSFIASLADNPGPPGRHGLPAPRLGPGCPGYHGYGPSYHNFGPTPGPSLGPTH</sequence>
<organism evidence="11 12">
    <name type="scientific">Haliaeetus albicilla</name>
    <name type="common">White-tailed sea-eagle</name>
    <name type="synonym">Falco albicilla</name>
    <dbReference type="NCBI Taxonomy" id="8969"/>
    <lineage>
        <taxon>Eukaryota</taxon>
        <taxon>Metazoa</taxon>
        <taxon>Chordata</taxon>
        <taxon>Craniata</taxon>
        <taxon>Vertebrata</taxon>
        <taxon>Euteleostomi</taxon>
        <taxon>Archelosauria</taxon>
        <taxon>Archosauria</taxon>
        <taxon>Dinosauria</taxon>
        <taxon>Saurischia</taxon>
        <taxon>Theropoda</taxon>
        <taxon>Coelurosauria</taxon>
        <taxon>Aves</taxon>
        <taxon>Neognathae</taxon>
        <taxon>Neoaves</taxon>
        <taxon>Telluraves</taxon>
        <taxon>Accipitrimorphae</taxon>
        <taxon>Accipitriformes</taxon>
        <taxon>Accipitridae</taxon>
        <taxon>Accipitrinae</taxon>
        <taxon>Haliaeetus</taxon>
    </lineage>
</organism>
<dbReference type="PROSITE" id="PS50888">
    <property type="entry name" value="BHLH"/>
    <property type="match status" value="1"/>
</dbReference>
<evidence type="ECO:0000256" key="7">
    <source>
        <dbReference type="ARBA" id="ARBA00023242"/>
    </source>
</evidence>
<gene>
    <name evidence="11" type="primary">Hes7.1a</name>
    <name evidence="11" type="ORF">HALALB_R16707</name>
</gene>
<dbReference type="Proteomes" id="UP000585422">
    <property type="component" value="Unassembled WGS sequence"/>
</dbReference>
<dbReference type="Pfam" id="PF00010">
    <property type="entry name" value="HLH"/>
    <property type="match status" value="1"/>
</dbReference>
<dbReference type="AlphaFoldDB" id="A0A7K7NXU2"/>
<keyword evidence="3" id="KW-0678">Repressor</keyword>
<evidence type="ECO:0000259" key="10">
    <source>
        <dbReference type="PROSITE" id="PS51054"/>
    </source>
</evidence>
<dbReference type="SUPFAM" id="SSF47459">
    <property type="entry name" value="HLH, helix-loop-helix DNA-binding domain"/>
    <property type="match status" value="1"/>
</dbReference>
<dbReference type="InterPro" id="IPR036638">
    <property type="entry name" value="HLH_DNA-bd_sf"/>
</dbReference>
<evidence type="ECO:0000259" key="9">
    <source>
        <dbReference type="PROSITE" id="PS50888"/>
    </source>
</evidence>
<dbReference type="GO" id="GO:0046983">
    <property type="term" value="F:protein dimerization activity"/>
    <property type="evidence" value="ECO:0007669"/>
    <property type="project" value="InterPro"/>
</dbReference>
<dbReference type="InterPro" id="IPR050370">
    <property type="entry name" value="HES_HEY"/>
</dbReference>
<dbReference type="OrthoDB" id="6085656at2759"/>
<dbReference type="GO" id="GO:0003677">
    <property type="term" value="F:DNA binding"/>
    <property type="evidence" value="ECO:0007669"/>
    <property type="project" value="UniProtKB-KW"/>
</dbReference>
<keyword evidence="6" id="KW-0804">Transcription</keyword>
<feature type="domain" description="BHLH" evidence="9">
    <location>
        <begin position="9"/>
        <end position="66"/>
    </location>
</feature>
<reference evidence="11 12" key="1">
    <citation type="submission" date="2019-09" db="EMBL/GenBank/DDBJ databases">
        <title>Bird 10,000 Genomes (B10K) Project - Family phase.</title>
        <authorList>
            <person name="Zhang G."/>
        </authorList>
    </citation>
    <scope>NUCLEOTIDE SEQUENCE [LARGE SCALE GENOMIC DNA]</scope>
    <source>
        <strain evidence="11">OUT-0040</strain>
        <tissue evidence="11">Blood</tissue>
    </source>
</reference>
<evidence type="ECO:0000313" key="12">
    <source>
        <dbReference type="Proteomes" id="UP000585422"/>
    </source>
</evidence>
<dbReference type="EMBL" id="VZSQ01000454">
    <property type="protein sequence ID" value="NWZ60114.1"/>
    <property type="molecule type" value="Genomic_DNA"/>
</dbReference>
<comment type="subunit">
    <text evidence="8">Transcription repression requires formation of a complex with a corepressor protein of the Groucho/TLE family.</text>
</comment>
<accession>A0A7K7NXU2</accession>
<evidence type="ECO:0000256" key="3">
    <source>
        <dbReference type="ARBA" id="ARBA00022491"/>
    </source>
</evidence>